<dbReference type="Proteomes" id="UP000826188">
    <property type="component" value="Unassembled WGS sequence"/>
</dbReference>
<evidence type="ECO:0008006" key="5">
    <source>
        <dbReference type="Google" id="ProtNLM"/>
    </source>
</evidence>
<name>A0ABS6X708_9BACT</name>
<organism evidence="3 4">
    <name type="scientific">Hymenobacter profundi</name>
    <dbReference type="NCBI Taxonomy" id="1982110"/>
    <lineage>
        <taxon>Bacteria</taxon>
        <taxon>Pseudomonadati</taxon>
        <taxon>Bacteroidota</taxon>
        <taxon>Cytophagia</taxon>
        <taxon>Cytophagales</taxon>
        <taxon>Hymenobacteraceae</taxon>
        <taxon>Hymenobacter</taxon>
    </lineage>
</organism>
<gene>
    <name evidence="3" type="ORF">KYK14_19490</name>
</gene>
<dbReference type="Pfam" id="PF20466">
    <property type="entry name" value="MmeI_TRD"/>
    <property type="match status" value="1"/>
</dbReference>
<reference evidence="3 4" key="1">
    <citation type="submission" date="2021-07" db="EMBL/GenBank/DDBJ databases">
        <title>Hymenobacter profundi sp. nov., isolated from deep-sea water.</title>
        <authorList>
            <person name="Kim M.K."/>
        </authorList>
    </citation>
    <scope>NUCLEOTIDE SEQUENCE [LARGE SCALE GENOMIC DNA]</scope>
    <source>
        <strain evidence="3 4">M2</strain>
    </source>
</reference>
<dbReference type="Pfam" id="PF20467">
    <property type="entry name" value="MmeI_C"/>
    <property type="match status" value="1"/>
</dbReference>
<comment type="caution">
    <text evidence="3">The sequence shown here is derived from an EMBL/GenBank/DDBJ whole genome shotgun (WGS) entry which is preliminary data.</text>
</comment>
<dbReference type="InterPro" id="IPR046818">
    <property type="entry name" value="MmeI_C"/>
</dbReference>
<feature type="domain" description="MmeI-like C-terminal" evidence="2">
    <location>
        <begin position="252"/>
        <end position="332"/>
    </location>
</feature>
<keyword evidence="4" id="KW-1185">Reference proteome</keyword>
<feature type="non-terminal residue" evidence="3">
    <location>
        <position position="1"/>
    </location>
</feature>
<evidence type="ECO:0000259" key="2">
    <source>
        <dbReference type="Pfam" id="PF20467"/>
    </source>
</evidence>
<dbReference type="RefSeq" id="WP_219161230.1">
    <property type="nucleotide sequence ID" value="NZ_JAHWGL010000121.1"/>
</dbReference>
<accession>A0ABS6X708</accession>
<evidence type="ECO:0000313" key="4">
    <source>
        <dbReference type="Proteomes" id="UP000826188"/>
    </source>
</evidence>
<evidence type="ECO:0000313" key="3">
    <source>
        <dbReference type="EMBL" id="MBW3130754.1"/>
    </source>
</evidence>
<dbReference type="InterPro" id="IPR046820">
    <property type="entry name" value="MmeI_TRD"/>
</dbReference>
<protein>
    <recommendedName>
        <fullName evidence="5">Class I SAM-dependent DNA methyltransferase</fullName>
    </recommendedName>
</protein>
<sequence length="350" mass="38656">GNAAVYCVIIGFGLSTPAFCRLFDYPTPKSAPQEVRAKTINAYLVDGPDVLVANRSRPLSPVPVMARGSMPTDGGHFILSDEEKAELVAKEPLALKFIRRYLGAREFLHNEARWCLWLKEASPSELKAMPLVAARVEAVRQTRLDSPASSTRAFAQFPTLFRQDGQPTTNFLALPEVSSENRTYIPIAFLGPDVVPSNKLQIVPEATPYLFGVLTSIMHMTWVKLICGRLKSDINYGNNLVYNNFPFPTSPSPKQIAAVEAAAAQVLAIRVQFSDESLATLYGQLSMPPALVKAHQQLDRAVDQCYRSAAFPTELSRLEYLFGEYRRLTEPLLEDVGAASKPKRKPKSVA</sequence>
<dbReference type="EMBL" id="JAHWGL010000121">
    <property type="protein sequence ID" value="MBW3130754.1"/>
    <property type="molecule type" value="Genomic_DNA"/>
</dbReference>
<feature type="domain" description="MmeI-like target recognition" evidence="1">
    <location>
        <begin position="46"/>
        <end position="249"/>
    </location>
</feature>
<evidence type="ECO:0000259" key="1">
    <source>
        <dbReference type="Pfam" id="PF20466"/>
    </source>
</evidence>
<proteinExistence type="predicted"/>